<evidence type="ECO:0000313" key="9">
    <source>
        <dbReference type="EMBL" id="AJG21296.1"/>
    </source>
</evidence>
<feature type="transmembrane region" description="Helical" evidence="7">
    <location>
        <begin position="226"/>
        <end position="247"/>
    </location>
</feature>
<dbReference type="PANTHER" id="PTHR30509">
    <property type="entry name" value="P-HYDROXYBENZOIC ACID EFFLUX PUMP SUBUNIT-RELATED"/>
    <property type="match status" value="1"/>
</dbReference>
<name>A0A0C4YKX8_9BURK</name>
<keyword evidence="4 7" id="KW-1133">Transmembrane helix</keyword>
<evidence type="ECO:0000256" key="6">
    <source>
        <dbReference type="ARBA" id="ARBA00043993"/>
    </source>
</evidence>
<keyword evidence="3 7" id="KW-0812">Transmembrane</keyword>
<evidence type="ECO:0000313" key="10">
    <source>
        <dbReference type="Proteomes" id="UP000031843"/>
    </source>
</evidence>
<evidence type="ECO:0000256" key="1">
    <source>
        <dbReference type="ARBA" id="ARBA00004651"/>
    </source>
</evidence>
<feature type="transmembrane region" description="Helical" evidence="7">
    <location>
        <begin position="420"/>
        <end position="439"/>
    </location>
</feature>
<dbReference type="EMBL" id="CP010536">
    <property type="protein sequence ID" value="AJG21296.1"/>
    <property type="molecule type" value="Genomic_DNA"/>
</dbReference>
<keyword evidence="10" id="KW-1185">Reference proteome</keyword>
<feature type="transmembrane region" description="Helical" evidence="7">
    <location>
        <begin position="63"/>
        <end position="82"/>
    </location>
</feature>
<dbReference type="STRING" id="68895.RR42_m3946"/>
<accession>A0A0C4YKX8</accession>
<dbReference type="KEGG" id="cbw:RR42_m3946"/>
<feature type="transmembrane region" description="Helical" evidence="7">
    <location>
        <begin position="20"/>
        <end position="42"/>
    </location>
</feature>
<evidence type="ECO:0000259" key="8">
    <source>
        <dbReference type="Pfam" id="PF13515"/>
    </source>
</evidence>
<evidence type="ECO:0000256" key="7">
    <source>
        <dbReference type="SAM" id="Phobius"/>
    </source>
</evidence>
<organism evidence="9 10">
    <name type="scientific">Cupriavidus basilensis</name>
    <dbReference type="NCBI Taxonomy" id="68895"/>
    <lineage>
        <taxon>Bacteria</taxon>
        <taxon>Pseudomonadati</taxon>
        <taxon>Pseudomonadota</taxon>
        <taxon>Betaproteobacteria</taxon>
        <taxon>Burkholderiales</taxon>
        <taxon>Burkholderiaceae</taxon>
        <taxon>Cupriavidus</taxon>
    </lineage>
</organism>
<protein>
    <recommendedName>
        <fullName evidence="8">Integral membrane bound transporter domain-containing protein</fullName>
    </recommendedName>
</protein>
<evidence type="ECO:0000256" key="3">
    <source>
        <dbReference type="ARBA" id="ARBA00022692"/>
    </source>
</evidence>
<comment type="subcellular location">
    <subcellularLocation>
        <location evidence="1">Cell membrane</location>
        <topology evidence="1">Multi-pass membrane protein</topology>
    </subcellularLocation>
</comment>
<dbReference type="Proteomes" id="UP000031843">
    <property type="component" value="Chromosome main"/>
</dbReference>
<dbReference type="OrthoDB" id="128040at2"/>
<dbReference type="GO" id="GO:0005886">
    <property type="term" value="C:plasma membrane"/>
    <property type="evidence" value="ECO:0007669"/>
    <property type="project" value="UniProtKB-SubCell"/>
</dbReference>
<comment type="similarity">
    <text evidence="6">Belongs to the YccS/YhfK family.</text>
</comment>
<feature type="transmembrane region" description="Helical" evidence="7">
    <location>
        <begin position="468"/>
        <end position="488"/>
    </location>
</feature>
<evidence type="ECO:0000256" key="5">
    <source>
        <dbReference type="ARBA" id="ARBA00023136"/>
    </source>
</evidence>
<dbReference type="InterPro" id="IPR049453">
    <property type="entry name" value="Memb_transporter_dom"/>
</dbReference>
<evidence type="ECO:0000256" key="4">
    <source>
        <dbReference type="ARBA" id="ARBA00022989"/>
    </source>
</evidence>
<reference evidence="9 10" key="1">
    <citation type="journal article" date="2015" name="Genome Announc.">
        <title>Complete Genome Sequence of Cupriavidus basilensis 4G11, Isolated from the Oak Ridge Field Research Center Site.</title>
        <authorList>
            <person name="Ray J."/>
            <person name="Waters R.J."/>
            <person name="Skerker J.M."/>
            <person name="Kuehl J.V."/>
            <person name="Price M.N."/>
            <person name="Huang J."/>
            <person name="Chakraborty R."/>
            <person name="Arkin A.P."/>
            <person name="Deutschbauer A."/>
        </authorList>
    </citation>
    <scope>NUCLEOTIDE SEQUENCE [LARGE SCALE GENOMIC DNA]</scope>
    <source>
        <strain evidence="9">4G11</strain>
    </source>
</reference>
<evidence type="ECO:0000256" key="2">
    <source>
        <dbReference type="ARBA" id="ARBA00022475"/>
    </source>
</evidence>
<dbReference type="AlphaFoldDB" id="A0A0C4YKX8"/>
<sequence length="712" mass="74801">MISALRLPRPDASMLQRGLVYAFSFLVLAGTGWLTGEAGYLWAATASIWTCLADRRGTAAERLAALGSVGIGGAAACALGTAAAVTPWTALAVVLFTGLAAGLAETRGPVPALSAKLLYVVLIASCLQPAGGAELAARVLARSQEFLLGGVFACVVSLALIRSARDTRPRAEILAVFDALLRFASDLAADAPVGDATAIKRDIRERIEAAHQAINMRRSLRDPLGLMHYAYVVSLADAMFALLIVAAELRSRADDTGPKAGEAGSAEHLPLRHLLRCVTDVREQVGESLAHRAPDLPSLCAALAGELRRLHAPLANAGAPPLYQAALSALARYPAFGDWRREYRWPRRAMRRTWQRWRAVVAEHTARDARVARHAVRLALAGGLSLMPAQFWRVDHGYWVAVTVIMVLSPQLQTTRRISFLRFAGSLAGALLACAIGLAHPSAPLALAISAACLAAAYTCRLAGSPGAFAMCLTPAVILFSWVGAPAADSSHFAALRGIDTALGCLIALATYYVLAPRAELSRVYRHSLDALAANTAYLRAAFAGASAFTTSPTRSPAPTQTRLEALRMAAGRTSSRADQTLQQGVAELAPELAREYTQLHLGLRRMAALAGLVRAGLEAEAGKSQPEPATQAVLQGLAAQLSDLAANPGAGVTSLASGFQPDSAAPLDRFLVEQAGFASTLISATHSAVAAVQRLAGGQPKPNEPHVPYPG</sequence>
<feature type="transmembrane region" description="Helical" evidence="7">
    <location>
        <begin position="146"/>
        <end position="164"/>
    </location>
</feature>
<feature type="transmembrane region" description="Helical" evidence="7">
    <location>
        <begin position="494"/>
        <end position="516"/>
    </location>
</feature>
<dbReference type="Pfam" id="PF13515">
    <property type="entry name" value="FUSC_2"/>
    <property type="match status" value="1"/>
</dbReference>
<keyword evidence="5 7" id="KW-0472">Membrane</keyword>
<dbReference type="PANTHER" id="PTHR30509:SF9">
    <property type="entry name" value="MULTIDRUG RESISTANCE PROTEIN MDTO"/>
    <property type="match status" value="1"/>
</dbReference>
<keyword evidence="2" id="KW-1003">Cell membrane</keyword>
<gene>
    <name evidence="9" type="ORF">RR42_m3946</name>
</gene>
<feature type="domain" description="Integral membrane bound transporter" evidence="8">
    <location>
        <begin position="386"/>
        <end position="510"/>
    </location>
</feature>
<proteinExistence type="inferred from homology"/>